<sequence>NKPGAWQISLDRMFRQLFCDTPSVSALDYHQISSGKLSHLGVFGWVLGYPGSVWECNCTCGTLASLVRQHMVGTLNGFLVPNCATGKQ</sequence>
<organism evidence="1 2">
    <name type="scientific">Goodea atripinnis</name>
    <dbReference type="NCBI Taxonomy" id="208336"/>
    <lineage>
        <taxon>Eukaryota</taxon>
        <taxon>Metazoa</taxon>
        <taxon>Chordata</taxon>
        <taxon>Craniata</taxon>
        <taxon>Vertebrata</taxon>
        <taxon>Euteleostomi</taxon>
        <taxon>Actinopterygii</taxon>
        <taxon>Neopterygii</taxon>
        <taxon>Teleostei</taxon>
        <taxon>Neoteleostei</taxon>
        <taxon>Acanthomorphata</taxon>
        <taxon>Ovalentaria</taxon>
        <taxon>Atherinomorphae</taxon>
        <taxon>Cyprinodontiformes</taxon>
        <taxon>Goodeidae</taxon>
        <taxon>Goodea</taxon>
    </lineage>
</organism>
<proteinExistence type="predicted"/>
<evidence type="ECO:0000313" key="2">
    <source>
        <dbReference type="Proteomes" id="UP001476798"/>
    </source>
</evidence>
<gene>
    <name evidence="1" type="ORF">GOODEAATRI_020550</name>
</gene>
<reference evidence="1 2" key="1">
    <citation type="submission" date="2021-06" db="EMBL/GenBank/DDBJ databases">
        <authorList>
            <person name="Palmer J.M."/>
        </authorList>
    </citation>
    <scope>NUCLEOTIDE SEQUENCE [LARGE SCALE GENOMIC DNA]</scope>
    <source>
        <strain evidence="1 2">GA_2019</strain>
        <tissue evidence="1">Muscle</tissue>
    </source>
</reference>
<feature type="non-terminal residue" evidence="1">
    <location>
        <position position="1"/>
    </location>
</feature>
<name>A0ABV0NWE5_9TELE</name>
<protein>
    <submittedName>
        <fullName evidence="1">Uncharacterized protein</fullName>
    </submittedName>
</protein>
<keyword evidence="2" id="KW-1185">Reference proteome</keyword>
<evidence type="ECO:0000313" key="1">
    <source>
        <dbReference type="EMBL" id="MEQ2175705.1"/>
    </source>
</evidence>
<accession>A0ABV0NWE5</accession>
<comment type="caution">
    <text evidence="1">The sequence shown here is derived from an EMBL/GenBank/DDBJ whole genome shotgun (WGS) entry which is preliminary data.</text>
</comment>
<dbReference type="Proteomes" id="UP001476798">
    <property type="component" value="Unassembled WGS sequence"/>
</dbReference>
<dbReference type="EMBL" id="JAHRIO010051900">
    <property type="protein sequence ID" value="MEQ2175705.1"/>
    <property type="molecule type" value="Genomic_DNA"/>
</dbReference>